<dbReference type="AlphaFoldDB" id="A0A5C5WRQ6"/>
<proteinExistence type="predicted"/>
<gene>
    <name evidence="2" type="ORF">Pla22_03590</name>
</gene>
<evidence type="ECO:0000313" key="3">
    <source>
        <dbReference type="Proteomes" id="UP000316598"/>
    </source>
</evidence>
<keyword evidence="3" id="KW-1185">Reference proteome</keyword>
<comment type="caution">
    <text evidence="2">The sequence shown here is derived from an EMBL/GenBank/DDBJ whole genome shotgun (WGS) entry which is preliminary data.</text>
</comment>
<sequence>MPRGTIPPQFRIIARTFPNVTLRSGYSSARIEKKAATYNASRPGGGVNELLHRHSPEPMATASSPPPKFLFPSLTHVCFAYVARQSRDATADSLSAADNPAMVGGHQIAPRLKSEALLPPKSLFHLGRQPRV</sequence>
<accession>A0A5C5WRQ6</accession>
<evidence type="ECO:0000256" key="1">
    <source>
        <dbReference type="SAM" id="MobiDB-lite"/>
    </source>
</evidence>
<dbReference type="EMBL" id="SJPI01000001">
    <property type="protein sequence ID" value="TWT52733.1"/>
    <property type="molecule type" value="Genomic_DNA"/>
</dbReference>
<organism evidence="2 3">
    <name type="scientific">Rubripirellula amarantea</name>
    <dbReference type="NCBI Taxonomy" id="2527999"/>
    <lineage>
        <taxon>Bacteria</taxon>
        <taxon>Pseudomonadati</taxon>
        <taxon>Planctomycetota</taxon>
        <taxon>Planctomycetia</taxon>
        <taxon>Pirellulales</taxon>
        <taxon>Pirellulaceae</taxon>
        <taxon>Rubripirellula</taxon>
    </lineage>
</organism>
<name>A0A5C5WRQ6_9BACT</name>
<protein>
    <submittedName>
        <fullName evidence="2">Uncharacterized protein</fullName>
    </submittedName>
</protein>
<reference evidence="2 3" key="1">
    <citation type="submission" date="2019-02" db="EMBL/GenBank/DDBJ databases">
        <title>Deep-cultivation of Planctomycetes and their phenomic and genomic characterization uncovers novel biology.</title>
        <authorList>
            <person name="Wiegand S."/>
            <person name="Jogler M."/>
            <person name="Boedeker C."/>
            <person name="Pinto D."/>
            <person name="Vollmers J."/>
            <person name="Rivas-Marin E."/>
            <person name="Kohn T."/>
            <person name="Peeters S.H."/>
            <person name="Heuer A."/>
            <person name="Rast P."/>
            <person name="Oberbeckmann S."/>
            <person name="Bunk B."/>
            <person name="Jeske O."/>
            <person name="Meyerdierks A."/>
            <person name="Storesund J.E."/>
            <person name="Kallscheuer N."/>
            <person name="Luecker S."/>
            <person name="Lage O.M."/>
            <person name="Pohl T."/>
            <person name="Merkel B.J."/>
            <person name="Hornburger P."/>
            <person name="Mueller R.-W."/>
            <person name="Bruemmer F."/>
            <person name="Labrenz M."/>
            <person name="Spormann A.M."/>
            <person name="Op Den Camp H."/>
            <person name="Overmann J."/>
            <person name="Amann R."/>
            <person name="Jetten M.S.M."/>
            <person name="Mascher T."/>
            <person name="Medema M.H."/>
            <person name="Devos D.P."/>
            <person name="Kaster A.-K."/>
            <person name="Ovreas L."/>
            <person name="Rohde M."/>
            <person name="Galperin M.Y."/>
            <person name="Jogler C."/>
        </authorList>
    </citation>
    <scope>NUCLEOTIDE SEQUENCE [LARGE SCALE GENOMIC DNA]</scope>
    <source>
        <strain evidence="2 3">Pla22</strain>
    </source>
</reference>
<feature type="region of interest" description="Disordered" evidence="1">
    <location>
        <begin position="37"/>
        <end position="64"/>
    </location>
</feature>
<dbReference type="Proteomes" id="UP000316598">
    <property type="component" value="Unassembled WGS sequence"/>
</dbReference>
<evidence type="ECO:0000313" key="2">
    <source>
        <dbReference type="EMBL" id="TWT52733.1"/>
    </source>
</evidence>